<dbReference type="PROSITE" id="PS51354">
    <property type="entry name" value="GLUTAREDOXIN_2"/>
    <property type="match status" value="1"/>
</dbReference>
<feature type="region of interest" description="Disordered" evidence="1">
    <location>
        <begin position="1"/>
        <end position="39"/>
    </location>
</feature>
<evidence type="ECO:0000313" key="3">
    <source>
        <dbReference type="Proteomes" id="UP000051952"/>
    </source>
</evidence>
<accession>A0A0S4IXD0</accession>
<dbReference type="InterPro" id="IPR006993">
    <property type="entry name" value="Glut_rich_SH3-bd"/>
</dbReference>
<dbReference type="OrthoDB" id="9932926at2759"/>
<dbReference type="Proteomes" id="UP000051952">
    <property type="component" value="Unassembled WGS sequence"/>
</dbReference>
<gene>
    <name evidence="2" type="ORF">BSAL_63330</name>
</gene>
<dbReference type="VEuPathDB" id="TriTrypDB:BSAL_63330"/>
<organism evidence="2 3">
    <name type="scientific">Bodo saltans</name>
    <name type="common">Flagellated protozoan</name>
    <dbReference type="NCBI Taxonomy" id="75058"/>
    <lineage>
        <taxon>Eukaryota</taxon>
        <taxon>Discoba</taxon>
        <taxon>Euglenozoa</taxon>
        <taxon>Kinetoplastea</taxon>
        <taxon>Metakinetoplastina</taxon>
        <taxon>Eubodonida</taxon>
        <taxon>Bodonidae</taxon>
        <taxon>Bodo</taxon>
    </lineage>
</organism>
<dbReference type="Gene3D" id="3.40.30.10">
    <property type="entry name" value="Glutaredoxin"/>
    <property type="match status" value="1"/>
</dbReference>
<dbReference type="SUPFAM" id="SSF52833">
    <property type="entry name" value="Thioredoxin-like"/>
    <property type="match status" value="1"/>
</dbReference>
<reference evidence="3" key="1">
    <citation type="submission" date="2015-09" db="EMBL/GenBank/DDBJ databases">
        <authorList>
            <consortium name="Pathogen Informatics"/>
        </authorList>
    </citation>
    <scope>NUCLEOTIDE SEQUENCE [LARGE SCALE GENOMIC DNA]</scope>
    <source>
        <strain evidence="3">Lake Konstanz</strain>
    </source>
</reference>
<dbReference type="PANTHER" id="PTHR45669">
    <property type="entry name" value="GLUTAREDOXIN DOMAIN-CONTAINING CYSTEINE-RICH PROTEIN CG12206-RELATED"/>
    <property type="match status" value="1"/>
</dbReference>
<sequence length="360" mass="38474">MEFGSPCSLYDGSPLSKTSGPAGSTTDGEVEQRNPPRPSATFQRFATAAEIAIRLQRRFPGVDAEIIGDFAQAVSINKYSYTDAKKMLSELMTLSTVEQAVVDAIEGEKDKERRKQQERDQRFQEQLEAERQAYDRAARIARESEQLGNTRSSSSSASGSGAVVVVAGSRQSDAVAAALPASAQPPSSSSNDVKTSLIASAGAASGAAAAEALSDKEVILYVTSMTANRQVRTECRLLHQLLYIKRVTFSELDVADNPFLQKYLAKLVAASAPSTSSSSTSSPSVANLPLLFVGEKFVGNLDSCQALEDDGLLMVTLASLGYEHVEKSVELYRQEHQAKLLAMGGLALGGDDDGEAETRY</sequence>
<dbReference type="PANTHER" id="PTHR45669:SF22">
    <property type="entry name" value="GLUTAREDOXIN DOMAIN-CONTAINING CYSTEINE-RICH PROTEIN CG12206-RELATED"/>
    <property type="match status" value="1"/>
</dbReference>
<feature type="compositionally biased region" description="Polar residues" evidence="1">
    <location>
        <begin position="15"/>
        <end position="27"/>
    </location>
</feature>
<keyword evidence="3" id="KW-1185">Reference proteome</keyword>
<protein>
    <submittedName>
        <fullName evidence="2">Uncharacterized protein</fullName>
    </submittedName>
</protein>
<name>A0A0S4IXD0_BODSA</name>
<dbReference type="Pfam" id="PF04908">
    <property type="entry name" value="SH3BGR"/>
    <property type="match status" value="1"/>
</dbReference>
<evidence type="ECO:0000313" key="2">
    <source>
        <dbReference type="EMBL" id="CUF52807.1"/>
    </source>
</evidence>
<dbReference type="AlphaFoldDB" id="A0A0S4IXD0"/>
<evidence type="ECO:0000256" key="1">
    <source>
        <dbReference type="SAM" id="MobiDB-lite"/>
    </source>
</evidence>
<proteinExistence type="predicted"/>
<dbReference type="EMBL" id="CYKH01000346">
    <property type="protein sequence ID" value="CUF52807.1"/>
    <property type="molecule type" value="Genomic_DNA"/>
</dbReference>
<dbReference type="InterPro" id="IPR036249">
    <property type="entry name" value="Thioredoxin-like_sf"/>
</dbReference>